<dbReference type="InterPro" id="IPR036259">
    <property type="entry name" value="MFS_trans_sf"/>
</dbReference>
<keyword evidence="10" id="KW-1185">Reference proteome</keyword>
<dbReference type="CDD" id="cd06173">
    <property type="entry name" value="MFS_MefA_like"/>
    <property type="match status" value="1"/>
</dbReference>
<evidence type="ECO:0000256" key="3">
    <source>
        <dbReference type="ARBA" id="ARBA00022692"/>
    </source>
</evidence>
<reference evidence="10" key="1">
    <citation type="journal article" date="2019" name="Int. J. Syst. Evol. Microbiol.">
        <title>The Global Catalogue of Microorganisms (GCM) 10K type strain sequencing project: providing services to taxonomists for standard genome sequencing and annotation.</title>
        <authorList>
            <consortium name="The Broad Institute Genomics Platform"/>
            <consortium name="The Broad Institute Genome Sequencing Center for Infectious Disease"/>
            <person name="Wu L."/>
            <person name="Ma J."/>
        </authorList>
    </citation>
    <scope>NUCLEOTIDE SEQUENCE [LARGE SCALE GENOMIC DNA]</scope>
    <source>
        <strain evidence="10">JCM 30346</strain>
    </source>
</reference>
<evidence type="ECO:0000256" key="2">
    <source>
        <dbReference type="ARBA" id="ARBA00022475"/>
    </source>
</evidence>
<dbReference type="RefSeq" id="WP_380757600.1">
    <property type="nucleotide sequence ID" value="NZ_JBHSRF010000043.1"/>
</dbReference>
<dbReference type="PANTHER" id="PTHR23513:SF6">
    <property type="entry name" value="MAJOR FACILITATOR SUPERFAMILY ASSOCIATED DOMAIN-CONTAINING PROTEIN"/>
    <property type="match status" value="1"/>
</dbReference>
<dbReference type="PANTHER" id="PTHR23513">
    <property type="entry name" value="INTEGRAL MEMBRANE EFFLUX PROTEIN-RELATED"/>
    <property type="match status" value="1"/>
</dbReference>
<keyword evidence="3 7" id="KW-0812">Transmembrane</keyword>
<proteinExistence type="predicted"/>
<dbReference type="Proteomes" id="UP001596137">
    <property type="component" value="Unassembled WGS sequence"/>
</dbReference>
<dbReference type="Gene3D" id="1.20.1250.20">
    <property type="entry name" value="MFS general substrate transporter like domains"/>
    <property type="match status" value="1"/>
</dbReference>
<comment type="subcellular location">
    <subcellularLocation>
        <location evidence="1">Cell membrane</location>
        <topology evidence="1">Multi-pass membrane protein</topology>
    </subcellularLocation>
</comment>
<evidence type="ECO:0000259" key="8">
    <source>
        <dbReference type="PROSITE" id="PS50850"/>
    </source>
</evidence>
<feature type="transmembrane region" description="Helical" evidence="7">
    <location>
        <begin position="156"/>
        <end position="181"/>
    </location>
</feature>
<organism evidence="9 10">
    <name type="scientific">Sphaerisporangium aureirubrum</name>
    <dbReference type="NCBI Taxonomy" id="1544736"/>
    <lineage>
        <taxon>Bacteria</taxon>
        <taxon>Bacillati</taxon>
        <taxon>Actinomycetota</taxon>
        <taxon>Actinomycetes</taxon>
        <taxon>Streptosporangiales</taxon>
        <taxon>Streptosporangiaceae</taxon>
        <taxon>Sphaerisporangium</taxon>
    </lineage>
</organism>
<dbReference type="InterPro" id="IPR011701">
    <property type="entry name" value="MFS"/>
</dbReference>
<dbReference type="EMBL" id="JBHSRF010000043">
    <property type="protein sequence ID" value="MFC6084488.1"/>
    <property type="molecule type" value="Genomic_DNA"/>
</dbReference>
<feature type="compositionally biased region" description="Polar residues" evidence="6">
    <location>
        <begin position="198"/>
        <end position="226"/>
    </location>
</feature>
<protein>
    <submittedName>
        <fullName evidence="9">MFS transporter</fullName>
    </submittedName>
</protein>
<evidence type="ECO:0000256" key="5">
    <source>
        <dbReference type="ARBA" id="ARBA00023136"/>
    </source>
</evidence>
<feature type="transmembrane region" description="Helical" evidence="7">
    <location>
        <begin position="317"/>
        <end position="336"/>
    </location>
</feature>
<evidence type="ECO:0000256" key="7">
    <source>
        <dbReference type="SAM" id="Phobius"/>
    </source>
</evidence>
<feature type="transmembrane region" description="Helical" evidence="7">
    <location>
        <begin position="382"/>
        <end position="401"/>
    </location>
</feature>
<feature type="transmembrane region" description="Helical" evidence="7">
    <location>
        <begin position="407"/>
        <end position="426"/>
    </location>
</feature>
<accession>A0ABW1NNF4</accession>
<comment type="caution">
    <text evidence="9">The sequence shown here is derived from an EMBL/GenBank/DDBJ whole genome shotgun (WGS) entry which is preliminary data.</text>
</comment>
<keyword evidence="4 7" id="KW-1133">Transmembrane helix</keyword>
<dbReference type="PROSITE" id="PS50850">
    <property type="entry name" value="MFS"/>
    <property type="match status" value="1"/>
</dbReference>
<keyword evidence="2" id="KW-1003">Cell membrane</keyword>
<evidence type="ECO:0000256" key="6">
    <source>
        <dbReference type="SAM" id="MobiDB-lite"/>
    </source>
</evidence>
<keyword evidence="5 7" id="KW-0472">Membrane</keyword>
<gene>
    <name evidence="9" type="ORF">ACFP1K_25245</name>
</gene>
<feature type="transmembrane region" description="Helical" evidence="7">
    <location>
        <begin position="82"/>
        <end position="106"/>
    </location>
</feature>
<name>A0ABW1NNF4_9ACTN</name>
<feature type="transmembrane region" description="Helical" evidence="7">
    <location>
        <begin position="251"/>
        <end position="275"/>
    </location>
</feature>
<evidence type="ECO:0000313" key="10">
    <source>
        <dbReference type="Proteomes" id="UP001596137"/>
    </source>
</evidence>
<feature type="transmembrane region" description="Helical" evidence="7">
    <location>
        <begin position="287"/>
        <end position="310"/>
    </location>
</feature>
<dbReference type="SUPFAM" id="SSF103473">
    <property type="entry name" value="MFS general substrate transporter"/>
    <property type="match status" value="1"/>
</dbReference>
<feature type="domain" description="Major facilitator superfamily (MFS) profile" evidence="8">
    <location>
        <begin position="249"/>
        <end position="435"/>
    </location>
</feature>
<feature type="transmembrane region" description="Helical" evidence="7">
    <location>
        <begin position="342"/>
        <end position="361"/>
    </location>
</feature>
<feature type="region of interest" description="Disordered" evidence="6">
    <location>
        <begin position="192"/>
        <end position="230"/>
    </location>
</feature>
<evidence type="ECO:0000256" key="4">
    <source>
        <dbReference type="ARBA" id="ARBA00022989"/>
    </source>
</evidence>
<sequence>MPTRTFAYLWSSTTLSNLADGVLKVGAPLLAVTLTRSPSLVALTGAAVTLPWLLLALHAGAMADRHDRRRIMIATNTLRACALTLTAAATALGHLTLPLLLAALLLTGTAEVFSDTSAQSILPMTVPPDRLTTANGRIVGAQTVGNDFLGGPTAGVLAALSTTALFLTPATLYAAAATLLLGMRGHFHPHSHHLQDVSAGSQDVSTRPQDVSTRPQDVSAGTQDVSPSPRPLRADIAEGLRYLRGHRVLRAVAVAAGLLNTANAAYWAVFVLWAVGDDSPIGLTPGGYGLVMTAIATGALLGSLTTAPLLRLLGDKPTLLATWLTNSLLLLTPVLLPHPLPTYTAAVLIGITGAMSNVIVVSLRHRLIPTPLLGRVNSAYRLIGMGGMPIGAAAGGLLADLTTLPTVFLTSVAICLIAVTVIARAVPADQKLVPA</sequence>
<dbReference type="Pfam" id="PF07690">
    <property type="entry name" value="MFS_1"/>
    <property type="match status" value="1"/>
</dbReference>
<feature type="transmembrane region" description="Helical" evidence="7">
    <location>
        <begin position="40"/>
        <end position="61"/>
    </location>
</feature>
<evidence type="ECO:0000313" key="9">
    <source>
        <dbReference type="EMBL" id="MFC6084488.1"/>
    </source>
</evidence>
<dbReference type="InterPro" id="IPR020846">
    <property type="entry name" value="MFS_dom"/>
</dbReference>
<evidence type="ECO:0000256" key="1">
    <source>
        <dbReference type="ARBA" id="ARBA00004651"/>
    </source>
</evidence>